<dbReference type="Gene3D" id="3.40.50.1000">
    <property type="entry name" value="HAD superfamily/HAD-like"/>
    <property type="match status" value="1"/>
</dbReference>
<dbReference type="HOGENOM" id="CLU_1623458_0_0_2"/>
<dbReference type="EMBL" id="CP002069">
    <property type="protein sequence ID" value="ADI74158.1"/>
    <property type="molecule type" value="Genomic_DNA"/>
</dbReference>
<sequence length="179" mass="21251">MVVKKDYIAHHKSLIWGDIIHQIYVFDLDDTLATPDKEADRKSYFMEIDHLEPVPTMIQFFNETKSRHPTMILTTRHPDLKPKIEDMFECTVECRNFCLTWKEILEALSTDDNLNDFMTQMINWKTGVLNQLSEQYRKVIFFDDLVHRYDVSSLKDNIDLKKPLHLSDGEHPGFLYQQK</sequence>
<dbReference type="InterPro" id="IPR036412">
    <property type="entry name" value="HAD-like_sf"/>
</dbReference>
<dbReference type="AlphaFoldDB" id="D7E7T5"/>
<reference evidence="1 2" key="1">
    <citation type="submission" date="2010-06" db="EMBL/GenBank/DDBJ databases">
        <title>Complete sequence chromosome of Methanohalobium evestigatum Z-7303.</title>
        <authorList>
            <consortium name="US DOE Joint Genome Institute"/>
            <person name="Lucas S."/>
            <person name="Copeland A."/>
            <person name="Lapidus A."/>
            <person name="Cheng J.-F."/>
            <person name="Bruce D."/>
            <person name="Goodwin L."/>
            <person name="Pitluck S."/>
            <person name="Saunders E."/>
            <person name="Detter J.C."/>
            <person name="Han C."/>
            <person name="Tapia R."/>
            <person name="Land M."/>
            <person name="Hauser L."/>
            <person name="Kyrpides N."/>
            <person name="Mikhailova N."/>
            <person name="Sieprawska-Lupa M."/>
            <person name="Whitman W.B."/>
            <person name="Anderson I."/>
            <person name="Woyke T."/>
        </authorList>
    </citation>
    <scope>NUCLEOTIDE SEQUENCE [LARGE SCALE GENOMIC DNA]</scope>
    <source>
        <strain evidence="2">ATCC BAA-1072 / DSM 3721 / NBRC 107634 / OCM 161 / Z-7303</strain>
    </source>
</reference>
<organism evidence="1 2">
    <name type="scientific">Methanohalobium evestigatum (strain ATCC BAA-1072 / DSM 3721 / NBRC 107634 / OCM 161 / Z-7303)</name>
    <dbReference type="NCBI Taxonomy" id="644295"/>
    <lineage>
        <taxon>Archaea</taxon>
        <taxon>Methanobacteriati</taxon>
        <taxon>Methanobacteriota</taxon>
        <taxon>Stenosarchaea group</taxon>
        <taxon>Methanomicrobia</taxon>
        <taxon>Methanosarcinales</taxon>
        <taxon>Methanosarcinaceae</taxon>
        <taxon>Methanohalobium</taxon>
    </lineage>
</organism>
<proteinExistence type="predicted"/>
<keyword evidence="2" id="KW-1185">Reference proteome</keyword>
<evidence type="ECO:0008006" key="3">
    <source>
        <dbReference type="Google" id="ProtNLM"/>
    </source>
</evidence>
<dbReference type="SUPFAM" id="SSF56784">
    <property type="entry name" value="HAD-like"/>
    <property type="match status" value="1"/>
</dbReference>
<dbReference type="KEGG" id="mev:Metev_1296"/>
<accession>D7E7T5</accession>
<dbReference type="RefSeq" id="WP_013194724.1">
    <property type="nucleotide sequence ID" value="NC_014253.1"/>
</dbReference>
<protein>
    <recommendedName>
        <fullName evidence="3">FCP1 homology domain-containing protein</fullName>
    </recommendedName>
</protein>
<name>D7E7T5_METEZ</name>
<dbReference type="Proteomes" id="UP000000391">
    <property type="component" value="Chromosome"/>
</dbReference>
<evidence type="ECO:0000313" key="2">
    <source>
        <dbReference type="Proteomes" id="UP000000391"/>
    </source>
</evidence>
<dbReference type="GeneID" id="9346929"/>
<gene>
    <name evidence="1" type="ordered locus">Metev_1296</name>
</gene>
<evidence type="ECO:0000313" key="1">
    <source>
        <dbReference type="EMBL" id="ADI74158.1"/>
    </source>
</evidence>
<dbReference type="InterPro" id="IPR023214">
    <property type="entry name" value="HAD_sf"/>
</dbReference>